<reference evidence="1" key="1">
    <citation type="journal article" date="2023" name="Mol. Phylogenet. Evol.">
        <title>Genome-scale phylogeny and comparative genomics of the fungal order Sordariales.</title>
        <authorList>
            <person name="Hensen N."/>
            <person name="Bonometti L."/>
            <person name="Westerberg I."/>
            <person name="Brannstrom I.O."/>
            <person name="Guillou S."/>
            <person name="Cros-Aarteil S."/>
            <person name="Calhoun S."/>
            <person name="Haridas S."/>
            <person name="Kuo A."/>
            <person name="Mondo S."/>
            <person name="Pangilinan J."/>
            <person name="Riley R."/>
            <person name="LaButti K."/>
            <person name="Andreopoulos B."/>
            <person name="Lipzen A."/>
            <person name="Chen C."/>
            <person name="Yan M."/>
            <person name="Daum C."/>
            <person name="Ng V."/>
            <person name="Clum A."/>
            <person name="Steindorff A."/>
            <person name="Ohm R.A."/>
            <person name="Martin F."/>
            <person name="Silar P."/>
            <person name="Natvig D.O."/>
            <person name="Lalanne C."/>
            <person name="Gautier V."/>
            <person name="Ament-Velasquez S.L."/>
            <person name="Kruys A."/>
            <person name="Hutchinson M.I."/>
            <person name="Powell A.J."/>
            <person name="Barry K."/>
            <person name="Miller A.N."/>
            <person name="Grigoriev I.V."/>
            <person name="Debuchy R."/>
            <person name="Gladieux P."/>
            <person name="Hiltunen Thoren M."/>
            <person name="Johannesson H."/>
        </authorList>
    </citation>
    <scope>NUCLEOTIDE SEQUENCE</scope>
    <source>
        <strain evidence="1">PSN243</strain>
    </source>
</reference>
<sequence>MKTKADIDIERSPASSANSYEFLDVDDFQEGAGNAAGRGSLRDSRRTDHQIKRDRICSLTHPRRIADHLPSAQASPAWHNLHDWSTAASPCRGVSNLAQQATDSDGESPVIVTSGGRKCPFFDQDPYNHVRCARVDLSPDHSLTDHLFDHHLHLPVCWRCGAMFKYVTQRNSHVVSGQCELVNPVPTFEGVSEGTIYELQALVSLWDRTNVQMSDEEKYAKIWQLVFPRENLHVVSSARERGKRRDDQAI</sequence>
<proteinExistence type="predicted"/>
<keyword evidence="2" id="KW-1185">Reference proteome</keyword>
<reference evidence="1" key="2">
    <citation type="submission" date="2023-05" db="EMBL/GenBank/DDBJ databases">
        <authorList>
            <consortium name="Lawrence Berkeley National Laboratory"/>
            <person name="Steindorff A."/>
            <person name="Hensen N."/>
            <person name="Bonometti L."/>
            <person name="Westerberg I."/>
            <person name="Brannstrom I.O."/>
            <person name="Guillou S."/>
            <person name="Cros-Aarteil S."/>
            <person name="Calhoun S."/>
            <person name="Haridas S."/>
            <person name="Kuo A."/>
            <person name="Mondo S."/>
            <person name="Pangilinan J."/>
            <person name="Riley R."/>
            <person name="Labutti K."/>
            <person name="Andreopoulos B."/>
            <person name="Lipzen A."/>
            <person name="Chen C."/>
            <person name="Yanf M."/>
            <person name="Daum C."/>
            <person name="Ng V."/>
            <person name="Clum A."/>
            <person name="Ohm R."/>
            <person name="Martin F."/>
            <person name="Silar P."/>
            <person name="Natvig D."/>
            <person name="Lalanne C."/>
            <person name="Gautier V."/>
            <person name="Ament-Velasquez S.L."/>
            <person name="Kruys A."/>
            <person name="Hutchinson M.I."/>
            <person name="Powell A.J."/>
            <person name="Barry K."/>
            <person name="Miller A.N."/>
            <person name="Grigoriev I.V."/>
            <person name="Debuchy R."/>
            <person name="Gladieux P."/>
            <person name="Thoren M.H."/>
            <person name="Johannesson H."/>
        </authorList>
    </citation>
    <scope>NUCLEOTIDE SEQUENCE</scope>
    <source>
        <strain evidence="1">PSN243</strain>
    </source>
</reference>
<name>A0AAV9GFH1_9PEZI</name>
<dbReference type="EMBL" id="MU865959">
    <property type="protein sequence ID" value="KAK4446120.1"/>
    <property type="molecule type" value="Genomic_DNA"/>
</dbReference>
<dbReference type="Proteomes" id="UP001321760">
    <property type="component" value="Unassembled WGS sequence"/>
</dbReference>
<dbReference type="PANTHER" id="PTHR38166:SF1">
    <property type="entry name" value="C2H2-TYPE DOMAIN-CONTAINING PROTEIN"/>
    <property type="match status" value="1"/>
</dbReference>
<gene>
    <name evidence="1" type="ORF">QBC34DRAFT_411988</name>
</gene>
<protein>
    <recommendedName>
        <fullName evidence="3">C2H2-type domain-containing protein</fullName>
    </recommendedName>
</protein>
<accession>A0AAV9GFH1</accession>
<dbReference type="AlphaFoldDB" id="A0AAV9GFH1"/>
<evidence type="ECO:0008006" key="3">
    <source>
        <dbReference type="Google" id="ProtNLM"/>
    </source>
</evidence>
<dbReference type="PANTHER" id="PTHR38166">
    <property type="entry name" value="C2H2-TYPE DOMAIN-CONTAINING PROTEIN-RELATED"/>
    <property type="match status" value="1"/>
</dbReference>
<evidence type="ECO:0000313" key="2">
    <source>
        <dbReference type="Proteomes" id="UP001321760"/>
    </source>
</evidence>
<comment type="caution">
    <text evidence="1">The sequence shown here is derived from an EMBL/GenBank/DDBJ whole genome shotgun (WGS) entry which is preliminary data.</text>
</comment>
<evidence type="ECO:0000313" key="1">
    <source>
        <dbReference type="EMBL" id="KAK4446120.1"/>
    </source>
</evidence>
<organism evidence="1 2">
    <name type="scientific">Podospora aff. communis PSN243</name>
    <dbReference type="NCBI Taxonomy" id="3040156"/>
    <lineage>
        <taxon>Eukaryota</taxon>
        <taxon>Fungi</taxon>
        <taxon>Dikarya</taxon>
        <taxon>Ascomycota</taxon>
        <taxon>Pezizomycotina</taxon>
        <taxon>Sordariomycetes</taxon>
        <taxon>Sordariomycetidae</taxon>
        <taxon>Sordariales</taxon>
        <taxon>Podosporaceae</taxon>
        <taxon>Podospora</taxon>
    </lineage>
</organism>